<dbReference type="EMBL" id="JAANIC010005836">
    <property type="protein sequence ID" value="KAG5330378.1"/>
    <property type="molecule type" value="Genomic_DNA"/>
</dbReference>
<dbReference type="GO" id="GO:0030289">
    <property type="term" value="C:protein phosphatase 4 complex"/>
    <property type="evidence" value="ECO:0007669"/>
    <property type="project" value="InterPro"/>
</dbReference>
<dbReference type="PANTHER" id="PTHR16487">
    <property type="entry name" value="PPP4R2-RELATED PROTEIN"/>
    <property type="match status" value="1"/>
</dbReference>
<comment type="caution">
    <text evidence="3">The sequence shown here is derived from an EMBL/GenBank/DDBJ whole genome shotgun (WGS) entry which is preliminary data.</text>
</comment>
<dbReference type="Pfam" id="PF09184">
    <property type="entry name" value="PPP4R2"/>
    <property type="match status" value="1"/>
</dbReference>
<evidence type="ECO:0000313" key="4">
    <source>
        <dbReference type="Proteomes" id="UP000669903"/>
    </source>
</evidence>
<evidence type="ECO:0000256" key="1">
    <source>
        <dbReference type="ARBA" id="ARBA00009207"/>
    </source>
</evidence>
<dbReference type="GO" id="GO:0005737">
    <property type="term" value="C:cytoplasm"/>
    <property type="evidence" value="ECO:0007669"/>
    <property type="project" value="TreeGrafter"/>
</dbReference>
<feature type="region of interest" description="Disordered" evidence="2">
    <location>
        <begin position="342"/>
        <end position="361"/>
    </location>
</feature>
<feature type="non-terminal residue" evidence="3">
    <location>
        <position position="762"/>
    </location>
</feature>
<evidence type="ECO:0000256" key="2">
    <source>
        <dbReference type="SAM" id="MobiDB-lite"/>
    </source>
</evidence>
<feature type="region of interest" description="Disordered" evidence="2">
    <location>
        <begin position="479"/>
        <end position="627"/>
    </location>
</feature>
<dbReference type="GO" id="GO:0019888">
    <property type="term" value="F:protein phosphatase regulator activity"/>
    <property type="evidence" value="ECO:0007669"/>
    <property type="project" value="InterPro"/>
</dbReference>
<comment type="similarity">
    <text evidence="1">Belongs to the PPP4R2 family.</text>
</comment>
<feature type="compositionally biased region" description="Basic and acidic residues" evidence="2">
    <location>
        <begin position="556"/>
        <end position="569"/>
    </location>
</feature>
<reference evidence="3" key="1">
    <citation type="submission" date="2020-03" db="EMBL/GenBank/DDBJ databases">
        <title>Relaxed selection underlies rapid genomic changes in the transitions from sociality to social parasitism in ants.</title>
        <authorList>
            <person name="Bi X."/>
        </authorList>
    </citation>
    <scope>NUCLEOTIDE SEQUENCE</scope>
    <source>
        <strain evidence="3">BGI-DK2014a</strain>
        <tissue evidence="3">Whole body</tissue>
    </source>
</reference>
<feature type="region of interest" description="Disordered" evidence="2">
    <location>
        <begin position="647"/>
        <end position="711"/>
    </location>
</feature>
<feature type="compositionally biased region" description="Polar residues" evidence="2">
    <location>
        <begin position="515"/>
        <end position="531"/>
    </location>
</feature>
<dbReference type="InterPro" id="IPR015267">
    <property type="entry name" value="PPP4R2"/>
</dbReference>
<feature type="region of interest" description="Disordered" evidence="2">
    <location>
        <begin position="137"/>
        <end position="197"/>
    </location>
</feature>
<feature type="compositionally biased region" description="Polar residues" evidence="2">
    <location>
        <begin position="538"/>
        <end position="555"/>
    </location>
</feature>
<protein>
    <submittedName>
        <fullName evidence="3">PP4R2 phosphatase</fullName>
    </submittedName>
</protein>
<feature type="compositionally biased region" description="Low complexity" evidence="2">
    <location>
        <begin position="174"/>
        <end position="197"/>
    </location>
</feature>
<sequence length="762" mass="83508">MENLEEVLQALDEFQKMRPLVIPQELEDYLCWVAKTGDPVYQWPLIKTLVREKLTRVMTDFYESCPTLELAPCPNVEHFNYDIMKSNLLERLESFANAPFTVQRICELLTAPRKEYNRVDKFMRAIEKNILVVSTREPGPITRRGETGDGMVNGSVEEDAASVTQQPPPPSPSQPSSQPSSQTTQPQPTQPVQPTSQDVEMEYWEKDCSSTVTISVHTVENEQPLIHSSVIPASDSTLTKNLFAEETAREKLEQVTSRTDISATNYITTVSDFSTISNLNLQSHESVPEAIATAVPVVQSLPAVGAVSEDSMGPSTDIAVAIMNEDTNSQPNLDMESEEIEASTVTASTTTSTTTTTTMSTAMATTTTTATSTTPVSTAATTTVTVVATVIPLTTDTTRKLQAAFQAKRFESGDNKSVDKSNEKTTDSSKLGNVEEKIGQSLKDEETTKSSPERIDPNEMPHDESRLTESLLQTDVEMKSDALTDDTESVEERARDKPKEEESSILEDLDEENLHTTSSQNTNATALVESQSMEKDSTVSSSECVSAVIVSSTEAYKTEKSEIHSKEESETISSTECFARDQSISQKTENVEETDKVLKAIPTTASSSSNTNGQEGQESDDNLNNDNLNIMEISNDKVVLVESMTPDPISSVEKSKEATSVIEKLDPVSPTVETIESSDNVSCRSPKDDKLTGDQDDNLANSQGNKATADITIKGNQSSVIESIACRKESEELMEIDDEESLSTFQQDEPMEQEAMEELPKS</sequence>
<feature type="compositionally biased region" description="Basic and acidic residues" evidence="2">
    <location>
        <begin position="490"/>
        <end position="502"/>
    </location>
</feature>
<dbReference type="GO" id="GO:0005634">
    <property type="term" value="C:nucleus"/>
    <property type="evidence" value="ECO:0007669"/>
    <property type="project" value="TreeGrafter"/>
</dbReference>
<gene>
    <name evidence="3" type="primary">Ppp4r2r</name>
    <name evidence="3" type="ORF">G6Z76_0013361</name>
</gene>
<feature type="region of interest" description="Disordered" evidence="2">
    <location>
        <begin position="411"/>
        <end position="465"/>
    </location>
</feature>
<proteinExistence type="inferred from homology"/>
<feature type="non-terminal residue" evidence="3">
    <location>
        <position position="1"/>
    </location>
</feature>
<feature type="region of interest" description="Disordered" evidence="2">
    <location>
        <begin position="738"/>
        <end position="762"/>
    </location>
</feature>
<feature type="compositionally biased region" description="Polar residues" evidence="2">
    <location>
        <begin position="603"/>
        <end position="616"/>
    </location>
</feature>
<feature type="compositionally biased region" description="Polar residues" evidence="2">
    <location>
        <begin position="671"/>
        <end position="683"/>
    </location>
</feature>
<feature type="compositionally biased region" description="Basic and acidic residues" evidence="2">
    <location>
        <begin position="589"/>
        <end position="598"/>
    </location>
</feature>
<dbReference type="PANTHER" id="PTHR16487:SF0">
    <property type="entry name" value="PROTEIN PHOSPHATASE 4 REGULATORY SUBUNIT 2-RELATED"/>
    <property type="match status" value="1"/>
</dbReference>
<accession>A0A836FRR1</accession>
<organism evidence="3 4">
    <name type="scientific">Acromyrmex charruanus</name>
    <dbReference type="NCBI Taxonomy" id="2715315"/>
    <lineage>
        <taxon>Eukaryota</taxon>
        <taxon>Metazoa</taxon>
        <taxon>Ecdysozoa</taxon>
        <taxon>Arthropoda</taxon>
        <taxon>Hexapoda</taxon>
        <taxon>Insecta</taxon>
        <taxon>Pterygota</taxon>
        <taxon>Neoptera</taxon>
        <taxon>Endopterygota</taxon>
        <taxon>Hymenoptera</taxon>
        <taxon>Apocrita</taxon>
        <taxon>Aculeata</taxon>
        <taxon>Formicoidea</taxon>
        <taxon>Formicidae</taxon>
        <taxon>Myrmicinae</taxon>
        <taxon>Acromyrmex</taxon>
    </lineage>
</organism>
<evidence type="ECO:0000313" key="3">
    <source>
        <dbReference type="EMBL" id="KAG5330378.1"/>
    </source>
</evidence>
<dbReference type="AlphaFoldDB" id="A0A836FRR1"/>
<name>A0A836FRR1_9HYME</name>
<dbReference type="Proteomes" id="UP000669903">
    <property type="component" value="Unassembled WGS sequence"/>
</dbReference>
<keyword evidence="4" id="KW-1185">Reference proteome</keyword>
<feature type="compositionally biased region" description="Acidic residues" evidence="2">
    <location>
        <begin position="749"/>
        <end position="762"/>
    </location>
</feature>